<dbReference type="Proteomes" id="UP001186944">
    <property type="component" value="Unassembled WGS sequence"/>
</dbReference>
<keyword evidence="3" id="KW-1185">Reference proteome</keyword>
<dbReference type="GO" id="GO:0005829">
    <property type="term" value="C:cytosol"/>
    <property type="evidence" value="ECO:0007669"/>
    <property type="project" value="TreeGrafter"/>
</dbReference>
<dbReference type="PANTHER" id="PTHR43215:SF14">
    <property type="entry name" value="RADIAL SPOKE HEAD 1 HOMOLOG"/>
    <property type="match status" value="1"/>
</dbReference>
<name>A0AA88XQU4_PINIB</name>
<evidence type="ECO:0000256" key="1">
    <source>
        <dbReference type="ARBA" id="ARBA00022737"/>
    </source>
</evidence>
<organism evidence="2 3">
    <name type="scientific">Pinctada imbricata</name>
    <name type="common">Atlantic pearl-oyster</name>
    <name type="synonym">Pinctada martensii</name>
    <dbReference type="NCBI Taxonomy" id="66713"/>
    <lineage>
        <taxon>Eukaryota</taxon>
        <taxon>Metazoa</taxon>
        <taxon>Spiralia</taxon>
        <taxon>Lophotrochozoa</taxon>
        <taxon>Mollusca</taxon>
        <taxon>Bivalvia</taxon>
        <taxon>Autobranchia</taxon>
        <taxon>Pteriomorphia</taxon>
        <taxon>Pterioida</taxon>
        <taxon>Pterioidea</taxon>
        <taxon>Pteriidae</taxon>
        <taxon>Pinctada</taxon>
    </lineage>
</organism>
<dbReference type="AlphaFoldDB" id="A0AA88XQU4"/>
<dbReference type="PANTHER" id="PTHR43215">
    <property type="entry name" value="RADIAL SPOKE HEAD 1 HOMOLOG"/>
    <property type="match status" value="1"/>
</dbReference>
<evidence type="ECO:0000313" key="3">
    <source>
        <dbReference type="Proteomes" id="UP001186944"/>
    </source>
</evidence>
<reference evidence="2" key="1">
    <citation type="submission" date="2019-08" db="EMBL/GenBank/DDBJ databases">
        <title>The improved chromosome-level genome for the pearl oyster Pinctada fucata martensii using PacBio sequencing and Hi-C.</title>
        <authorList>
            <person name="Zheng Z."/>
        </authorList>
    </citation>
    <scope>NUCLEOTIDE SEQUENCE</scope>
    <source>
        <strain evidence="2">ZZ-2019</strain>
        <tissue evidence="2">Adductor muscle</tissue>
    </source>
</reference>
<dbReference type="InterPro" id="IPR003409">
    <property type="entry name" value="MORN"/>
</dbReference>
<sequence length="505" mass="58346">MPTVRETRYTKYSKLACSLPSIPNYIKGSEFPKKSRHGIRINQSTEQLFSNARNEGFTTPKIDKKYLNINNSDHENLAGKLEKNEWFDFKLPTITDPLKLGDGFRRLRNIQLILSQNLDQRNNLFDFKLPTIQFESLKVRKGIPEKKKFSANPFPKLGSGHGIYCYENKFFRYEGQWRNGLKHGQGKLQMSDGSYYSGQFINGEIDGQGFRYFSHTKDEYTGDFRKGEMHGKGRMVYCDGSIYEGQWYRNRKHGYGIMRTSGPESYEGGYLGDMRDGYGLMLYRNGDQYEGYWKNDVRVGRGILKFNDGSIYDGEFIGDQFHGRGLMKHISGIEYNGEWINGFPRKMSTKVVIVIEVPEKKKTKKKEAEIPEVKGGEETEKKPDKMIIRQGVGFKIKVECRNEKDELIEDQGRELRLSAGFRYYPPVKSDDSALFDMIEDMEEKPIETPFGYSVVPYPITDQLNINSEELEDLEAAENDELQKSQTDLQEVKSIQSFADVYPPKL</sequence>
<evidence type="ECO:0000313" key="2">
    <source>
        <dbReference type="EMBL" id="KAK3085764.1"/>
    </source>
</evidence>
<comment type="caution">
    <text evidence="2">The sequence shown here is derived from an EMBL/GenBank/DDBJ whole genome shotgun (WGS) entry which is preliminary data.</text>
</comment>
<keyword evidence="1" id="KW-0677">Repeat</keyword>
<proteinExistence type="predicted"/>
<dbReference type="SMART" id="SM00698">
    <property type="entry name" value="MORN"/>
    <property type="match status" value="7"/>
</dbReference>
<accession>A0AA88XQU4</accession>
<gene>
    <name evidence="2" type="ORF">FSP39_008329</name>
</gene>
<dbReference type="Pfam" id="PF02493">
    <property type="entry name" value="MORN"/>
    <property type="match status" value="7"/>
</dbReference>
<dbReference type="Gene3D" id="2.20.110.10">
    <property type="entry name" value="Histone H3 K4-specific methyltransferase SET7/9 N-terminal domain"/>
    <property type="match status" value="3"/>
</dbReference>
<dbReference type="EMBL" id="VSWD01000012">
    <property type="protein sequence ID" value="KAK3085764.1"/>
    <property type="molecule type" value="Genomic_DNA"/>
</dbReference>
<protein>
    <submittedName>
        <fullName evidence="2">Uncharacterized protein</fullName>
    </submittedName>
</protein>
<dbReference type="SUPFAM" id="SSF82185">
    <property type="entry name" value="Histone H3 K4-specific methyltransferase SET7/9 N-terminal domain"/>
    <property type="match status" value="2"/>
</dbReference>